<feature type="domain" description="NADP-dependent oxidoreductase" evidence="2">
    <location>
        <begin position="19"/>
        <end position="305"/>
    </location>
</feature>
<proteinExistence type="predicted"/>
<accession>A0A1I2E7B5</accession>
<protein>
    <submittedName>
        <fullName evidence="3">D-threo-aldose 1-dehydrogenase</fullName>
    </submittedName>
</protein>
<dbReference type="AlphaFoldDB" id="A0A1I2E7B5"/>
<dbReference type="InterPro" id="IPR036812">
    <property type="entry name" value="NAD(P)_OxRdtase_dom_sf"/>
</dbReference>
<dbReference type="PANTHER" id="PTHR42686">
    <property type="entry name" value="GH17980P-RELATED"/>
    <property type="match status" value="1"/>
</dbReference>
<sequence length="351" mass="36758">MTAAVRALFDRAQTPYGVLGLGGSPLGNFAAAMDGEQADRTLRRAWDRGIRYFDTAPHYGLGLSERRIGAVLRDLPRDEFVISTKVGRLIVPRDRPLELDDQGFVVPGDRERQWDFTAAGVERSLRESLDRLGLDSVDILFAHDPDQAWDGAARQGVASLARLRSAGLVSAIGIGTNTTAGLAAVIGDGLVDVIMLANRYSLLDQQALDPVLEPARANGVAVVAAGVFATGLLSTARPRAGATYEYRPADAAVVRRAGLIAGICADHGVDLPAAALAFPLLHPAVAAVAVGMRSPQEVDEDCRHFAARVPGGLWADLVAAGVIPPGSVPGRLSDADGPGRPGHPAGPATPR</sequence>
<organism evidence="3 4">
    <name type="scientific">Actinoplanes philippinensis</name>
    <dbReference type="NCBI Taxonomy" id="35752"/>
    <lineage>
        <taxon>Bacteria</taxon>
        <taxon>Bacillati</taxon>
        <taxon>Actinomycetota</taxon>
        <taxon>Actinomycetes</taxon>
        <taxon>Micromonosporales</taxon>
        <taxon>Micromonosporaceae</taxon>
        <taxon>Actinoplanes</taxon>
    </lineage>
</organism>
<dbReference type="STRING" id="35752.SAMN05421541_104227"/>
<dbReference type="SUPFAM" id="SSF51430">
    <property type="entry name" value="NAD(P)-linked oxidoreductase"/>
    <property type="match status" value="1"/>
</dbReference>
<dbReference type="Pfam" id="PF00248">
    <property type="entry name" value="Aldo_ket_red"/>
    <property type="match status" value="1"/>
</dbReference>
<dbReference type="Gene3D" id="3.20.20.100">
    <property type="entry name" value="NADP-dependent oxidoreductase domain"/>
    <property type="match status" value="1"/>
</dbReference>
<feature type="region of interest" description="Disordered" evidence="1">
    <location>
        <begin position="328"/>
        <end position="351"/>
    </location>
</feature>
<dbReference type="InterPro" id="IPR020471">
    <property type="entry name" value="AKR"/>
</dbReference>
<dbReference type="InterPro" id="IPR023210">
    <property type="entry name" value="NADP_OxRdtase_dom"/>
</dbReference>
<keyword evidence="4" id="KW-1185">Reference proteome</keyword>
<dbReference type="PANTHER" id="PTHR42686:SF1">
    <property type="entry name" value="GH17980P-RELATED"/>
    <property type="match status" value="1"/>
</dbReference>
<evidence type="ECO:0000313" key="3">
    <source>
        <dbReference type="EMBL" id="SFE88519.1"/>
    </source>
</evidence>
<evidence type="ECO:0000256" key="1">
    <source>
        <dbReference type="SAM" id="MobiDB-lite"/>
    </source>
</evidence>
<gene>
    <name evidence="3" type="ORF">SAMN05421541_104227</name>
</gene>
<dbReference type="GO" id="GO:0016491">
    <property type="term" value="F:oxidoreductase activity"/>
    <property type="evidence" value="ECO:0007669"/>
    <property type="project" value="InterPro"/>
</dbReference>
<reference evidence="3 4" key="1">
    <citation type="submission" date="2016-10" db="EMBL/GenBank/DDBJ databases">
        <authorList>
            <person name="de Groot N.N."/>
        </authorList>
    </citation>
    <scope>NUCLEOTIDE SEQUENCE [LARGE SCALE GENOMIC DNA]</scope>
    <source>
        <strain evidence="3 4">DSM 43019</strain>
    </source>
</reference>
<evidence type="ECO:0000313" key="4">
    <source>
        <dbReference type="Proteomes" id="UP000199645"/>
    </source>
</evidence>
<dbReference type="OrthoDB" id="9768851at2"/>
<dbReference type="CDD" id="cd19152">
    <property type="entry name" value="AKR_AKR15A"/>
    <property type="match status" value="1"/>
</dbReference>
<dbReference type="Proteomes" id="UP000199645">
    <property type="component" value="Unassembled WGS sequence"/>
</dbReference>
<dbReference type="EMBL" id="FONV01000004">
    <property type="protein sequence ID" value="SFE88519.1"/>
    <property type="molecule type" value="Genomic_DNA"/>
</dbReference>
<name>A0A1I2E7B5_9ACTN</name>
<feature type="compositionally biased region" description="Low complexity" evidence="1">
    <location>
        <begin position="342"/>
        <end position="351"/>
    </location>
</feature>
<dbReference type="GO" id="GO:0005829">
    <property type="term" value="C:cytosol"/>
    <property type="evidence" value="ECO:0007669"/>
    <property type="project" value="TreeGrafter"/>
</dbReference>
<evidence type="ECO:0000259" key="2">
    <source>
        <dbReference type="Pfam" id="PF00248"/>
    </source>
</evidence>